<organism evidence="3 4">
    <name type="scientific">Methylomonas subterranea</name>
    <dbReference type="NCBI Taxonomy" id="2952225"/>
    <lineage>
        <taxon>Bacteria</taxon>
        <taxon>Pseudomonadati</taxon>
        <taxon>Pseudomonadota</taxon>
        <taxon>Gammaproteobacteria</taxon>
        <taxon>Methylococcales</taxon>
        <taxon>Methylococcaceae</taxon>
        <taxon>Methylomonas</taxon>
    </lineage>
</organism>
<sequence>MHPRILSLLLCWLALAPGLSRADFLAPPQAPGVNTFTTTHFSGSGNCSLCHNGIRDKNNVDVSIITDWSSTMMANSARDPFWKAKVRGELSRHPELQGVINDKCTKCHAPMANYEAKFAGNLAGQTVFDGGILSAGHPGHNAAMDGVSCTLCHQIPNSASLGTLPHMSGNYNINSGKTIYGPYGGPGDTALFPNPMIMMSGYTPTYGAHVKESKLCASCHNLKTPFVDEAGNILSTTPESEFPEQTPYMEWEHSSFVDEKSCQGCHMGRADGVRISNRPPFLPQRNNFALHDLIGANKLMLGILNDNKTQLGVLSNNFPETIAKTDAMLKSAASLTVLEQHDTPGALDFSLKTTSATGHKLPTAYPSRRAFLRVTVRDSQNAIVWESGKVNPDGSVAGIDADEVPGSFEPHYELISSPEQVQVYEAIMGNNLGEVTYTLLRGKEYLKDNRILPKGFDKLNAPSDIQVVGEALSDADFVGGSDEIRYRIETLPPGNYSVTAELVYQTLAHGFARDLFSDTTTPEVVDFKTLYDAAADKTTVIASTEFAASVAAPALDSDGDGVPDHLDNCTLIANANQRDTDGDGYGNICDADFNQNKVVDPTDLSRQKALLGKVSPNGHEDLNGNGIVDPTDLSIAKGYLGKVSGPSGMAP</sequence>
<feature type="chain" id="PRO_5046820842" evidence="2">
    <location>
        <begin position="23"/>
        <end position="651"/>
    </location>
</feature>
<dbReference type="SUPFAM" id="SSF48695">
    <property type="entry name" value="Multiheme cytochromes"/>
    <property type="match status" value="1"/>
</dbReference>
<dbReference type="InterPro" id="IPR028974">
    <property type="entry name" value="TSP_type-3_rpt"/>
</dbReference>
<keyword evidence="4" id="KW-1185">Reference proteome</keyword>
<feature type="signal peptide" evidence="2">
    <location>
        <begin position="1"/>
        <end position="22"/>
    </location>
</feature>
<dbReference type="PANTHER" id="PTHR35038">
    <property type="entry name" value="DISSIMILATORY SULFITE REDUCTASE SIRA"/>
    <property type="match status" value="1"/>
</dbReference>
<dbReference type="Gene3D" id="1.10.1130.10">
    <property type="entry name" value="Flavocytochrome C3, Chain A"/>
    <property type="match status" value="1"/>
</dbReference>
<comment type="caution">
    <text evidence="3">The sequence shown here is derived from an EMBL/GenBank/DDBJ whole genome shotgun (WGS) entry which is preliminary data.</text>
</comment>
<keyword evidence="1 2" id="KW-0732">Signal</keyword>
<dbReference type="EMBL" id="JANIBJ010000014">
    <property type="protein sequence ID" value="MCQ8104277.1"/>
    <property type="molecule type" value="Genomic_DNA"/>
</dbReference>
<name>A0ABT1TFN5_9GAMM</name>
<evidence type="ECO:0000256" key="1">
    <source>
        <dbReference type="ARBA" id="ARBA00022729"/>
    </source>
</evidence>
<dbReference type="InterPro" id="IPR018247">
    <property type="entry name" value="EF_Hand_1_Ca_BS"/>
</dbReference>
<dbReference type="Gene3D" id="4.10.1080.10">
    <property type="entry name" value="TSP type-3 repeat"/>
    <property type="match status" value="1"/>
</dbReference>
<protein>
    <submittedName>
        <fullName evidence="3">Thrombospondin type 3 repeat-containing protein</fullName>
    </submittedName>
</protein>
<gene>
    <name evidence="3" type="ORF">NP590_09180</name>
</gene>
<evidence type="ECO:0000313" key="4">
    <source>
        <dbReference type="Proteomes" id="UP001524499"/>
    </source>
</evidence>
<dbReference type="InterPro" id="IPR051829">
    <property type="entry name" value="Multiheme_Cytochr_ET"/>
</dbReference>
<dbReference type="InterPro" id="IPR036280">
    <property type="entry name" value="Multihaem_cyt_sf"/>
</dbReference>
<dbReference type="Proteomes" id="UP001524499">
    <property type="component" value="Unassembled WGS sequence"/>
</dbReference>
<evidence type="ECO:0000313" key="3">
    <source>
        <dbReference type="EMBL" id="MCQ8104277.1"/>
    </source>
</evidence>
<evidence type="ECO:0000256" key="2">
    <source>
        <dbReference type="SAM" id="SignalP"/>
    </source>
</evidence>
<dbReference type="PROSITE" id="PS00018">
    <property type="entry name" value="EF_HAND_1"/>
    <property type="match status" value="1"/>
</dbReference>
<proteinExistence type="predicted"/>
<accession>A0ABT1TFN5</accession>
<dbReference type="PANTHER" id="PTHR35038:SF6">
    <property type="entry name" value="SURFACE LOCALIZED DECAHEME CYTOCHROME C LIPOPROTEIN"/>
    <property type="match status" value="1"/>
</dbReference>
<reference evidence="3 4" key="1">
    <citation type="submission" date="2022-07" db="EMBL/GenBank/DDBJ databases">
        <title>Methylomonas rivi sp. nov., Methylomonas rosea sp. nov., Methylomonas aureus sp. nov. and Methylomonas subterranea sp. nov., four novel methanotrophs isolated from a freshwater creek and the deep terrestrial subsurface.</title>
        <authorList>
            <person name="Abin C."/>
            <person name="Sankaranarayanan K."/>
            <person name="Garner C."/>
            <person name="Sindelar R."/>
            <person name="Kotary K."/>
            <person name="Garner R."/>
            <person name="Barclay S."/>
            <person name="Lawson P."/>
            <person name="Krumholz L."/>
        </authorList>
    </citation>
    <scope>NUCLEOTIDE SEQUENCE [LARGE SCALE GENOMIC DNA]</scope>
    <source>
        <strain evidence="3 4">SURF-2</strain>
    </source>
</reference>
<dbReference type="SUPFAM" id="SSF103647">
    <property type="entry name" value="TSP type-3 repeat"/>
    <property type="match status" value="1"/>
</dbReference>
<dbReference type="RefSeq" id="WP_256602062.1">
    <property type="nucleotide sequence ID" value="NZ_JANIBJ010000014.1"/>
</dbReference>
<dbReference type="InterPro" id="IPR003367">
    <property type="entry name" value="Thrombospondin_3-like_rpt"/>
</dbReference>
<dbReference type="Pfam" id="PF02412">
    <property type="entry name" value="TSP_3"/>
    <property type="match status" value="1"/>
</dbReference>